<evidence type="ECO:0000313" key="4">
    <source>
        <dbReference type="Proteomes" id="UP001156856"/>
    </source>
</evidence>
<dbReference type="EMBL" id="BJZU01000199">
    <property type="protein sequence ID" value="GEP07880.1"/>
    <property type="molecule type" value="Genomic_DNA"/>
</dbReference>
<dbReference type="EMBL" id="BSPK01000103">
    <property type="protein sequence ID" value="GLS66331.1"/>
    <property type="molecule type" value="Genomic_DNA"/>
</dbReference>
<sequence length="68" mass="7962">MRNSFALWRVQHTVTALQDLNFEQLTPEQQRGASWLMRAGWGKLRKRTRLAVTRSFRLPDSLSFALLC</sequence>
<keyword evidence="4" id="KW-1185">Reference proteome</keyword>
<evidence type="ECO:0000313" key="3">
    <source>
        <dbReference type="Proteomes" id="UP000321960"/>
    </source>
</evidence>
<proteinExistence type="predicted"/>
<name>A0A512JD34_9HYPH</name>
<reference evidence="2" key="4">
    <citation type="submission" date="2023-01" db="EMBL/GenBank/DDBJ databases">
        <title>Draft genome sequence of Methylobacterium oxalidis strain NBRC 107715.</title>
        <authorList>
            <person name="Sun Q."/>
            <person name="Mori K."/>
        </authorList>
    </citation>
    <scope>NUCLEOTIDE SEQUENCE</scope>
    <source>
        <strain evidence="2">NBRC 107715</strain>
    </source>
</reference>
<comment type="caution">
    <text evidence="1">The sequence shown here is derived from an EMBL/GenBank/DDBJ whole genome shotgun (WGS) entry which is preliminary data.</text>
</comment>
<reference evidence="4" key="2">
    <citation type="journal article" date="2019" name="Int. J. Syst. Evol. Microbiol.">
        <title>The Global Catalogue of Microorganisms (GCM) 10K type strain sequencing project: providing services to taxonomists for standard genome sequencing and annotation.</title>
        <authorList>
            <consortium name="The Broad Institute Genomics Platform"/>
            <consortium name="The Broad Institute Genome Sequencing Center for Infectious Disease"/>
            <person name="Wu L."/>
            <person name="Ma J."/>
        </authorList>
    </citation>
    <scope>NUCLEOTIDE SEQUENCE [LARGE SCALE GENOMIC DNA]</scope>
    <source>
        <strain evidence="4">NBRC 107715</strain>
    </source>
</reference>
<evidence type="ECO:0000313" key="2">
    <source>
        <dbReference type="EMBL" id="GLS66331.1"/>
    </source>
</evidence>
<protein>
    <submittedName>
        <fullName evidence="1">Uncharacterized protein</fullName>
    </submittedName>
</protein>
<reference evidence="2" key="1">
    <citation type="journal article" date="2014" name="Int. J. Syst. Evol. Microbiol.">
        <title>Complete genome of a new Firmicutes species belonging to the dominant human colonic microbiota ('Ruminococcus bicirculans') reveals two chromosomes and a selective capacity to utilize plant glucans.</title>
        <authorList>
            <consortium name="NISC Comparative Sequencing Program"/>
            <person name="Wegmann U."/>
            <person name="Louis P."/>
            <person name="Goesmann A."/>
            <person name="Henrissat B."/>
            <person name="Duncan S.H."/>
            <person name="Flint H.J."/>
        </authorList>
    </citation>
    <scope>NUCLEOTIDE SEQUENCE</scope>
    <source>
        <strain evidence="2">NBRC 107715</strain>
    </source>
</reference>
<gene>
    <name evidence="2" type="ORF">GCM10007888_47130</name>
    <name evidence="1" type="ORF">MOX02_59180</name>
</gene>
<evidence type="ECO:0000313" key="1">
    <source>
        <dbReference type="EMBL" id="GEP07880.1"/>
    </source>
</evidence>
<dbReference type="AlphaFoldDB" id="A0A512JD34"/>
<reference evidence="1 3" key="3">
    <citation type="submission" date="2019-07" db="EMBL/GenBank/DDBJ databases">
        <title>Whole genome shotgun sequence of Methylobacterium oxalidis NBRC 107715.</title>
        <authorList>
            <person name="Hosoyama A."/>
            <person name="Uohara A."/>
            <person name="Ohji S."/>
            <person name="Ichikawa N."/>
        </authorList>
    </citation>
    <scope>NUCLEOTIDE SEQUENCE [LARGE SCALE GENOMIC DNA]</scope>
    <source>
        <strain evidence="1 3">NBRC 107715</strain>
    </source>
</reference>
<dbReference type="Proteomes" id="UP001156856">
    <property type="component" value="Unassembled WGS sequence"/>
</dbReference>
<organism evidence="1 3">
    <name type="scientific">Methylobacterium oxalidis</name>
    <dbReference type="NCBI Taxonomy" id="944322"/>
    <lineage>
        <taxon>Bacteria</taxon>
        <taxon>Pseudomonadati</taxon>
        <taxon>Pseudomonadota</taxon>
        <taxon>Alphaproteobacteria</taxon>
        <taxon>Hyphomicrobiales</taxon>
        <taxon>Methylobacteriaceae</taxon>
        <taxon>Methylobacterium</taxon>
    </lineage>
</organism>
<accession>A0A512JD34</accession>
<dbReference type="Proteomes" id="UP000321960">
    <property type="component" value="Unassembled WGS sequence"/>
</dbReference>